<dbReference type="Pfam" id="PF01369">
    <property type="entry name" value="Sec7"/>
    <property type="match status" value="1"/>
</dbReference>
<dbReference type="InterPro" id="IPR023394">
    <property type="entry name" value="Sec7_C_sf"/>
</dbReference>
<dbReference type="PANTHER" id="PTHR10663">
    <property type="entry name" value="GUANYL-NUCLEOTIDE EXCHANGE FACTOR"/>
    <property type="match status" value="1"/>
</dbReference>
<dbReference type="Gene3D" id="1.10.220.20">
    <property type="match status" value="1"/>
</dbReference>
<dbReference type="CDD" id="cd00171">
    <property type="entry name" value="Sec7"/>
    <property type="match status" value="1"/>
</dbReference>
<dbReference type="PROSITE" id="PS50190">
    <property type="entry name" value="SEC7"/>
    <property type="match status" value="1"/>
</dbReference>
<dbReference type="PANTHER" id="PTHR10663:SF395">
    <property type="entry name" value="SEC7 DOMAIN CONTAINING PROTEIN"/>
    <property type="match status" value="1"/>
</dbReference>
<feature type="domain" description="SEC7" evidence="1">
    <location>
        <begin position="506"/>
        <end position="729"/>
    </location>
</feature>
<evidence type="ECO:0000313" key="3">
    <source>
        <dbReference type="Proteomes" id="UP000236928"/>
    </source>
</evidence>
<proteinExistence type="predicted"/>
<dbReference type="SMART" id="SM00222">
    <property type="entry name" value="Sec7"/>
    <property type="match status" value="1"/>
</dbReference>
<dbReference type="EMBL" id="JIBK01000019">
    <property type="protein sequence ID" value="POM83697.1"/>
    <property type="molecule type" value="Genomic_DNA"/>
</dbReference>
<dbReference type="VEuPathDB" id="CryptoDB:CmeUKMEL1_08690"/>
<dbReference type="InterPro" id="IPR000904">
    <property type="entry name" value="Sec7_dom"/>
</dbReference>
<sequence>MRNIEILENNWISHDAEDNTNFNNDSFLLKCIKSEIETIINTLVHNNHHFSQIKYSKEIIYSFEFPVVYQFQLILENIAVSKKFIIEECSLEPFFEVIQSPDYGSHATASVLNAIDSFIVNNSIIIENQKKPLFINKLIESILNCKFAASHLETDEIALQKLCNLLVNLIGSHFGEYILSENLIKSLLKCFQISRQPRSSLLLRSLGEQAIKKIVTIVFSRSKESQKSENFSYDISLIRIVHFLSVLTFFGLPNTNKSDINTLNSSIDDLDEYISKMIKKTIQMSGTDSSTNQEVRKMGLELMNIAIESGGKFLNGYPKLIDKISNNLCVDMLISAIKEPSMLQLTLKCMFSIFTNFRNSTKTQLEFCLTAIQLRLANSGDDYIDMLPTNIPAINISLEQRESALNSLIEICKYPQFIVEIFQNYDCNIYCGNVFKTIISTFVNQFKIDGKNTNKKHFNSKTFTLFQRLGLNGILYAIGTIQKSIQLNVDIEKKKISNEAVNLEAELLRQRRFKNEISRCSKKFNSDPSNFLDTLKNSFLFSSNPCPMDLAKFFRYSQKVNVITLGEYLSKNKEWNSQVRVAYLSTFSFNKKSIISALREVLATFKLPGESQQIERIMESFSHEYFKQQDLCKKISEQDSFEVNQENYPRIIYYLEHDTNQQKTILLDNSDTIFILSYSIIMLNTDLHNNQVKNKMTIDEFIKNNKGINNGKDLPREFLVNIFETIKNNEIKLFGLSNTNKHNRNYNQVDLSVWTNWISKFFIDRYPISLVCSLNDEFESNNTVHEEMFEIILESGSIDCIFTAFENSNDIQTLFRCIYGILQIVNLCNIFSKFMHINKILERLSKYINQDLSAKCQLVLPIFIHISKLTLSKWTEDSPWGTIIEVIFSLNSIKITPNKSFESEKLTDNQGRPISNYSNVQHPKICFFPRTKTFGISHGFEPLIEVINKTSNSSENVKELELSPTLILDKKLHVLPLKLTKSTSSNNNHWLSDITNILFRSIEEDDEENSRFLHEPPNIVDSIMQIITEEDIKNTRNNTNTPSEIILSWILNGCSPYLSLSIYAIIQNSIYWEKNLSGIDNYMHINEVSSSWINYKLPTISGNSWEIFFHVFSKLLNLCDILIENLENMSYSDYYPLIKILKRCVDNFPLSDKHYSINTQVANDSLAIINSQAQINIRNSKITEGEIYSDWSPLLVIDRNKIMNFRKISDPLCSLSILVSLLSLQITKKVETKMGSKINEVSSQFTKENVVAHEIFNFFLENLKRYSIFCSSNRELNDEFQVDKKSIETSNCNDNPRSLSRSEFMFAERIITNSLLILVKLCESHDSELIVQIILILEALLQLHPIIFSLHSERIIAVFQIIMRPEGRNEVDSAEVTIQNTSIFLNFPTERCVLLILGILQRMVYIPSVSVLENCSRVSPEFYPGKLSDPQILILSSLECLGMWLYNPKYSSLLYNNTSLIIQTLVTFAIFTPTTFNGNVIFTPLESEANIEYNYDANLQAISLIFSLYSLFANFEGRTLISQVVHTLCIAASFGPNIVRNHTINRIQQTLGSQHLSSSWFVSDPWIWLDLIETSFLPLITFDFEFPYNLDTRRANENTLILLDQQFKNKTAKYILGEDSVYKRKVQSITIVSKIILARIDLLLVPVYVPCDHQINDRFSSFCDCENSGTKFLLLIPVLVKLINVLIKNSTGSSSVFFSETIKNLLLVVLTTHITATYDELISNPILYYNKLNQSEMESNLCKILQGSSEADISGIVSSIINNYIESTMPDVASELNCILESLKKNKSDNCIKPQNSLENK</sequence>
<evidence type="ECO:0000313" key="2">
    <source>
        <dbReference type="EMBL" id="POM83697.1"/>
    </source>
</evidence>
<dbReference type="InterPro" id="IPR035999">
    <property type="entry name" value="Sec7_dom_sf"/>
</dbReference>
<organism evidence="2 3">
    <name type="scientific">Cryptosporidium meleagridis</name>
    <dbReference type="NCBI Taxonomy" id="93969"/>
    <lineage>
        <taxon>Eukaryota</taxon>
        <taxon>Sar</taxon>
        <taxon>Alveolata</taxon>
        <taxon>Apicomplexa</taxon>
        <taxon>Conoidasida</taxon>
        <taxon>Coccidia</taxon>
        <taxon>Eucoccidiorida</taxon>
        <taxon>Eimeriorina</taxon>
        <taxon>Cryptosporidiidae</taxon>
        <taxon>Cryptosporidium</taxon>
    </lineage>
</organism>
<gene>
    <name evidence="2" type="ORF">CmeUKMEL1_08690</name>
</gene>
<dbReference type="InterPro" id="IPR032691">
    <property type="entry name" value="Mon2/Sec7/BIG1-like_HUS"/>
</dbReference>
<dbReference type="OrthoDB" id="18431at2759"/>
<evidence type="ECO:0000259" key="1">
    <source>
        <dbReference type="PROSITE" id="PS50190"/>
    </source>
</evidence>
<dbReference type="GO" id="GO:0005085">
    <property type="term" value="F:guanyl-nucleotide exchange factor activity"/>
    <property type="evidence" value="ECO:0007669"/>
    <property type="project" value="InterPro"/>
</dbReference>
<reference evidence="2 3" key="1">
    <citation type="submission" date="2014-04" db="EMBL/GenBank/DDBJ databases">
        <title>Comparative Genomics of Cryptosporidium Species.</title>
        <authorList>
            <person name="Silva J.C."/>
            <person name="Su Q."/>
            <person name="Chalmers R."/>
            <person name="Chibucos M.C."/>
            <person name="Elwin K."/>
            <person name="Godinez A."/>
            <person name="Guo F."/>
            <person name="Huynh K."/>
            <person name="Orvis J."/>
            <person name="Ott S."/>
            <person name="Sadzewicz L."/>
            <person name="Sengamalay N."/>
            <person name="Shetty A."/>
            <person name="Sun M."/>
            <person name="Tallon L."/>
            <person name="Xiao L."/>
            <person name="Zhang H."/>
            <person name="Fraser C.M."/>
            <person name="Zhu G."/>
            <person name="Kissinger J."/>
            <person name="Widmer G."/>
        </authorList>
    </citation>
    <scope>NUCLEOTIDE SEQUENCE [LARGE SCALE GENOMIC DNA]</scope>
    <source>
        <strain evidence="2 3">UKMEL1</strain>
    </source>
</reference>
<accession>A0A2P4Z0U9</accession>
<keyword evidence="3" id="KW-1185">Reference proteome</keyword>
<dbReference type="Gene3D" id="1.10.1000.11">
    <property type="entry name" value="Arf Nucleotide-binding Site Opener,domain 2"/>
    <property type="match status" value="1"/>
</dbReference>
<name>A0A2P4Z0U9_9CRYT</name>
<dbReference type="Pfam" id="PF12783">
    <property type="entry name" value="Sec7-like_HUS"/>
    <property type="match status" value="1"/>
</dbReference>
<protein>
    <submittedName>
        <fullName evidence="2">Sec7 domain protein</fullName>
    </submittedName>
</protein>
<dbReference type="GO" id="GO:0032012">
    <property type="term" value="P:regulation of ARF protein signal transduction"/>
    <property type="evidence" value="ECO:0007669"/>
    <property type="project" value="InterPro"/>
</dbReference>
<dbReference type="Proteomes" id="UP000236928">
    <property type="component" value="Unassembled WGS sequence"/>
</dbReference>
<dbReference type="SUPFAM" id="SSF48425">
    <property type="entry name" value="Sec7 domain"/>
    <property type="match status" value="1"/>
</dbReference>
<comment type="caution">
    <text evidence="2">The sequence shown here is derived from an EMBL/GenBank/DDBJ whole genome shotgun (WGS) entry which is preliminary data.</text>
</comment>